<accession>A0A8X6V2F3</accession>
<dbReference type="AlphaFoldDB" id="A0A8X6V2F3"/>
<gene>
    <name evidence="1" type="ORF">TNCV_1647831</name>
</gene>
<keyword evidence="2" id="KW-1185">Reference proteome</keyword>
<dbReference type="PROSITE" id="PS51257">
    <property type="entry name" value="PROKAR_LIPOPROTEIN"/>
    <property type="match status" value="1"/>
</dbReference>
<dbReference type="Proteomes" id="UP000887159">
    <property type="component" value="Unassembled WGS sequence"/>
</dbReference>
<dbReference type="EMBL" id="BMAU01021194">
    <property type="protein sequence ID" value="GFX96748.1"/>
    <property type="molecule type" value="Genomic_DNA"/>
</dbReference>
<organism evidence="1 2">
    <name type="scientific">Trichonephila clavipes</name>
    <name type="common">Golden silk orbweaver</name>
    <name type="synonym">Nephila clavipes</name>
    <dbReference type="NCBI Taxonomy" id="2585209"/>
    <lineage>
        <taxon>Eukaryota</taxon>
        <taxon>Metazoa</taxon>
        <taxon>Ecdysozoa</taxon>
        <taxon>Arthropoda</taxon>
        <taxon>Chelicerata</taxon>
        <taxon>Arachnida</taxon>
        <taxon>Araneae</taxon>
        <taxon>Araneomorphae</taxon>
        <taxon>Entelegynae</taxon>
        <taxon>Araneoidea</taxon>
        <taxon>Nephilidae</taxon>
        <taxon>Trichonephila</taxon>
    </lineage>
</organism>
<sequence length="140" mass="15611">MRKRESLNNAGVNLWVLFGSCSNCEKKIIAVSGFCPSVYCTSSMGHFIRKKIYIQIIQDYKPSSRSLFSVRSRFSATASPFFPRSDPSPVARSFPLYRVSFDLLPGAGSRSLHAPPKSKICPLWLILPFQTTGTENSQTV</sequence>
<protein>
    <submittedName>
        <fullName evidence="1">Uncharacterized protein</fullName>
    </submittedName>
</protein>
<comment type="caution">
    <text evidence="1">The sequence shown here is derived from an EMBL/GenBank/DDBJ whole genome shotgun (WGS) entry which is preliminary data.</text>
</comment>
<evidence type="ECO:0000313" key="1">
    <source>
        <dbReference type="EMBL" id="GFX96748.1"/>
    </source>
</evidence>
<proteinExistence type="predicted"/>
<evidence type="ECO:0000313" key="2">
    <source>
        <dbReference type="Proteomes" id="UP000887159"/>
    </source>
</evidence>
<name>A0A8X6V2F3_TRICX</name>
<reference evidence="1" key="1">
    <citation type="submission" date="2020-08" db="EMBL/GenBank/DDBJ databases">
        <title>Multicomponent nature underlies the extraordinary mechanical properties of spider dragline silk.</title>
        <authorList>
            <person name="Kono N."/>
            <person name="Nakamura H."/>
            <person name="Mori M."/>
            <person name="Yoshida Y."/>
            <person name="Ohtoshi R."/>
            <person name="Malay A.D."/>
            <person name="Moran D.A.P."/>
            <person name="Tomita M."/>
            <person name="Numata K."/>
            <person name="Arakawa K."/>
        </authorList>
    </citation>
    <scope>NUCLEOTIDE SEQUENCE</scope>
</reference>